<dbReference type="EMBL" id="JBBPCC010000018">
    <property type="protein sequence ID" value="MEK8131049.1"/>
    <property type="molecule type" value="Genomic_DNA"/>
</dbReference>
<evidence type="ECO:0000259" key="3">
    <source>
        <dbReference type="PROSITE" id="PS51272"/>
    </source>
</evidence>
<feature type="domain" description="SLH" evidence="3">
    <location>
        <begin position="228"/>
        <end position="291"/>
    </location>
</feature>
<name>A0ABU9DQA9_9BACL</name>
<feature type="domain" description="SLH" evidence="3">
    <location>
        <begin position="33"/>
        <end position="96"/>
    </location>
</feature>
<dbReference type="RefSeq" id="WP_341418190.1">
    <property type="nucleotide sequence ID" value="NZ_JBBPCC010000018.1"/>
</dbReference>
<evidence type="ECO:0000313" key="5">
    <source>
        <dbReference type="Proteomes" id="UP001469365"/>
    </source>
</evidence>
<feature type="region of interest" description="Disordered" evidence="1">
    <location>
        <begin position="304"/>
        <end position="343"/>
    </location>
</feature>
<feature type="domain" description="SLH" evidence="3">
    <location>
        <begin position="100"/>
        <end position="169"/>
    </location>
</feature>
<sequence>MNKMPHQWLRRIAVAMTAAVGLSVLPIQPIQAASRYSDVTSSYVWATSSIDVMTSKQIITGYPDGLFRPDQAISKAEWTAMVYRLFDTYRPNAKATDLNKIAYFADVTADHWAYKPIIDLYDASFRIGGFGVDKEGELAFNPDQQLSRLELAQILYAMFGNKLVSLDKVSDNDACAAIQQYKDMPVSLLEDRPAYGFAVSDGRYTTSGWMRAGDPTVYKTLMIGTGTSDCTLGDDQLSNVQAKGLAGLKLNGIMSPTDNGRFRPRDPVTRAEAVVILDRVYHFLKNKTWLNFYSTVDLDGKTATTPTGNSPTGAAPGTSVPNNAPGGIQNHPGDPGSRDWTDKSVIKPRDYFDEKGVLTKNVATGGDLEAAVQTQGSKYLTIDFKAKEDVDLYIVMDGRVSFMKKEEFPVTLDVNGISFVGFRSQLRDPNVKKPTNYNVTLSVKLANQQPDTKKKK</sequence>
<protein>
    <submittedName>
        <fullName evidence="4">S-layer homology domain-containing protein</fullName>
    </submittedName>
</protein>
<evidence type="ECO:0000313" key="4">
    <source>
        <dbReference type="EMBL" id="MEK8131049.1"/>
    </source>
</evidence>
<keyword evidence="5" id="KW-1185">Reference proteome</keyword>
<organism evidence="4 5">
    <name type="scientific">Paenibacillus filicis</name>
    <dbReference type="NCBI Taxonomy" id="669464"/>
    <lineage>
        <taxon>Bacteria</taxon>
        <taxon>Bacillati</taxon>
        <taxon>Bacillota</taxon>
        <taxon>Bacilli</taxon>
        <taxon>Bacillales</taxon>
        <taxon>Paenibacillaceae</taxon>
        <taxon>Paenibacillus</taxon>
    </lineage>
</organism>
<comment type="caution">
    <text evidence="4">The sequence shown here is derived from an EMBL/GenBank/DDBJ whole genome shotgun (WGS) entry which is preliminary data.</text>
</comment>
<evidence type="ECO:0000256" key="1">
    <source>
        <dbReference type="SAM" id="MobiDB-lite"/>
    </source>
</evidence>
<dbReference type="PROSITE" id="PS51272">
    <property type="entry name" value="SLH"/>
    <property type="match status" value="3"/>
</dbReference>
<evidence type="ECO:0000256" key="2">
    <source>
        <dbReference type="SAM" id="SignalP"/>
    </source>
</evidence>
<accession>A0ABU9DQA9</accession>
<reference evidence="4 5" key="1">
    <citation type="submission" date="2024-04" db="EMBL/GenBank/DDBJ databases">
        <title>draft genome sequnece of Paenibacillus filicis.</title>
        <authorList>
            <person name="Kim D.-U."/>
        </authorList>
    </citation>
    <scope>NUCLEOTIDE SEQUENCE [LARGE SCALE GENOMIC DNA]</scope>
    <source>
        <strain evidence="4 5">KACC14197</strain>
    </source>
</reference>
<feature type="chain" id="PRO_5045845592" evidence="2">
    <location>
        <begin position="33"/>
        <end position="456"/>
    </location>
</feature>
<dbReference type="InterPro" id="IPR051465">
    <property type="entry name" value="Cell_Envelope_Struct_Comp"/>
</dbReference>
<dbReference type="Pfam" id="PF00395">
    <property type="entry name" value="SLH"/>
    <property type="match status" value="2"/>
</dbReference>
<gene>
    <name evidence="4" type="ORF">WMW72_24385</name>
</gene>
<feature type="signal peptide" evidence="2">
    <location>
        <begin position="1"/>
        <end position="32"/>
    </location>
</feature>
<proteinExistence type="predicted"/>
<dbReference type="InterPro" id="IPR001119">
    <property type="entry name" value="SLH_dom"/>
</dbReference>
<dbReference type="PANTHER" id="PTHR43308">
    <property type="entry name" value="OUTER MEMBRANE PROTEIN ALPHA-RELATED"/>
    <property type="match status" value="1"/>
</dbReference>
<keyword evidence="2" id="KW-0732">Signal</keyword>
<dbReference type="PANTHER" id="PTHR43308:SF5">
    <property type="entry name" value="S-LAYER PROTEIN _ PEPTIDOGLYCAN ENDO-BETA-N-ACETYLGLUCOSAMINIDASE"/>
    <property type="match status" value="1"/>
</dbReference>
<dbReference type="Proteomes" id="UP001469365">
    <property type="component" value="Unassembled WGS sequence"/>
</dbReference>